<reference evidence="1" key="1">
    <citation type="journal article" date="2014" name="Nat. Commun.">
        <title>The rainbow trout genome provides novel insights into evolution after whole-genome duplication in vertebrates.</title>
        <authorList>
            <person name="Berthelot C."/>
            <person name="Brunet F."/>
            <person name="Chalopin D."/>
            <person name="Juanchich A."/>
            <person name="Bernard M."/>
            <person name="Noel B."/>
            <person name="Bento P."/>
            <person name="Da Silva C."/>
            <person name="Labadie K."/>
            <person name="Alberti A."/>
            <person name="Aury J.M."/>
            <person name="Louis A."/>
            <person name="Dehais P."/>
            <person name="Bardou P."/>
            <person name="Montfort J."/>
            <person name="Klopp C."/>
            <person name="Cabau C."/>
            <person name="Gaspin C."/>
            <person name="Thorgaard G.H."/>
            <person name="Boussaha M."/>
            <person name="Quillet E."/>
            <person name="Guyomard R."/>
            <person name="Galiana D."/>
            <person name="Bobe J."/>
            <person name="Volff J.N."/>
            <person name="Genet C."/>
            <person name="Wincker P."/>
            <person name="Jaillon O."/>
            <person name="Roest Crollius H."/>
            <person name="Guiguen Y."/>
        </authorList>
    </citation>
    <scope>NUCLEOTIDE SEQUENCE [LARGE SCALE GENOMIC DNA]</scope>
</reference>
<dbReference type="EMBL" id="FR930407">
    <property type="protein sequence ID" value="CDQ97375.1"/>
    <property type="molecule type" value="Genomic_DNA"/>
</dbReference>
<feature type="non-terminal residue" evidence="1">
    <location>
        <position position="31"/>
    </location>
</feature>
<evidence type="ECO:0000313" key="3">
    <source>
        <dbReference type="Proteomes" id="UP000193380"/>
    </source>
</evidence>
<organism evidence="1 3">
    <name type="scientific">Oncorhynchus mykiss</name>
    <name type="common">Rainbow trout</name>
    <name type="synonym">Salmo gairdneri</name>
    <dbReference type="NCBI Taxonomy" id="8022"/>
    <lineage>
        <taxon>Eukaryota</taxon>
        <taxon>Metazoa</taxon>
        <taxon>Chordata</taxon>
        <taxon>Craniata</taxon>
        <taxon>Vertebrata</taxon>
        <taxon>Euteleostomi</taxon>
        <taxon>Actinopterygii</taxon>
        <taxon>Neopterygii</taxon>
        <taxon>Teleostei</taxon>
        <taxon>Protacanthopterygii</taxon>
        <taxon>Salmoniformes</taxon>
        <taxon>Salmonidae</taxon>
        <taxon>Salmoninae</taxon>
        <taxon>Oncorhynchus</taxon>
    </lineage>
</organism>
<proteinExistence type="predicted"/>
<reference evidence="1" key="2">
    <citation type="submission" date="2014-03" db="EMBL/GenBank/DDBJ databases">
        <authorList>
            <person name="Genoscope - CEA"/>
        </authorList>
    </citation>
    <scope>NUCLEOTIDE SEQUENCE</scope>
</reference>
<dbReference type="AlphaFoldDB" id="A0A060Z7W1"/>
<evidence type="ECO:0000313" key="2">
    <source>
        <dbReference type="EMBL" id="CDQ97783.1"/>
    </source>
</evidence>
<dbReference type="EMBL" id="FR933049">
    <property type="protein sequence ID" value="CDQ97783.1"/>
    <property type="molecule type" value="Genomic_DNA"/>
</dbReference>
<name>A0A060Z7W1_ONCMY</name>
<dbReference type="Proteomes" id="UP000193380">
    <property type="component" value="Unassembled WGS sequence"/>
</dbReference>
<accession>A0A060Z7W1</accession>
<gene>
    <name evidence="2" type="ORF">GSONMT00026490001</name>
    <name evidence="1" type="ORF">GSONMT00034774001</name>
</gene>
<sequence>MMSLNSKQAFAMAHASLPEPKYSLHSSSSST</sequence>
<dbReference type="PaxDb" id="8022-A0A060Z7W1"/>
<protein>
    <submittedName>
        <fullName evidence="1">Uncharacterized protein</fullName>
    </submittedName>
</protein>
<evidence type="ECO:0000313" key="1">
    <source>
        <dbReference type="EMBL" id="CDQ97375.1"/>
    </source>
</evidence>